<accession>A0ABD2IH50</accession>
<organism evidence="1 2">
    <name type="scientific">Heterodera trifolii</name>
    <dbReference type="NCBI Taxonomy" id="157864"/>
    <lineage>
        <taxon>Eukaryota</taxon>
        <taxon>Metazoa</taxon>
        <taxon>Ecdysozoa</taxon>
        <taxon>Nematoda</taxon>
        <taxon>Chromadorea</taxon>
        <taxon>Rhabditida</taxon>
        <taxon>Tylenchina</taxon>
        <taxon>Tylenchomorpha</taxon>
        <taxon>Tylenchoidea</taxon>
        <taxon>Heteroderidae</taxon>
        <taxon>Heteroderinae</taxon>
        <taxon>Heterodera</taxon>
    </lineage>
</organism>
<proteinExistence type="predicted"/>
<name>A0ABD2IH50_9BILA</name>
<gene>
    <name evidence="1" type="ORF">niasHT_031806</name>
</gene>
<evidence type="ECO:0000313" key="1">
    <source>
        <dbReference type="EMBL" id="KAL3079477.1"/>
    </source>
</evidence>
<dbReference type="EMBL" id="JBICBT010001187">
    <property type="protein sequence ID" value="KAL3079477.1"/>
    <property type="molecule type" value="Genomic_DNA"/>
</dbReference>
<keyword evidence="2" id="KW-1185">Reference proteome</keyword>
<comment type="caution">
    <text evidence="1">The sequence shown here is derived from an EMBL/GenBank/DDBJ whole genome shotgun (WGS) entry which is preliminary data.</text>
</comment>
<evidence type="ECO:0000313" key="2">
    <source>
        <dbReference type="Proteomes" id="UP001620626"/>
    </source>
</evidence>
<dbReference type="Proteomes" id="UP001620626">
    <property type="component" value="Unassembled WGS sequence"/>
</dbReference>
<reference evidence="1 2" key="1">
    <citation type="submission" date="2024-10" db="EMBL/GenBank/DDBJ databases">
        <authorList>
            <person name="Kim D."/>
        </authorList>
    </citation>
    <scope>NUCLEOTIDE SEQUENCE [LARGE SCALE GENOMIC DNA]</scope>
    <source>
        <strain evidence="1">BH-2024</strain>
    </source>
</reference>
<dbReference type="AlphaFoldDB" id="A0ABD2IH50"/>
<sequence>MDRNYNRSIKAVFLSASSHDTFICVFRDRRFEYWFESIYWDVFYGHWTNERTGEQLIIERRADDYLLLLRCPISPDSDKWETWEDEAIGWIYDGTRHRAEATTDQIVEDNEVDKSEHNNDQQQQQQQKSAYRKMMEGELVIHKFLATICALIRPHLAMVSVRILRMFAPWSGIKLVAVWRYERSAEVPACSHIARPSIAQAPHYFVATLAHPFLSN</sequence>
<protein>
    <submittedName>
        <fullName evidence="1">Uncharacterized protein</fullName>
    </submittedName>
</protein>